<accession>A0A1W1DZ76</accession>
<proteinExistence type="predicted"/>
<evidence type="ECO:0000313" key="1">
    <source>
        <dbReference type="EMBL" id="SFV86881.1"/>
    </source>
</evidence>
<reference evidence="1" key="1">
    <citation type="submission" date="2016-10" db="EMBL/GenBank/DDBJ databases">
        <authorList>
            <person name="de Groot N.N."/>
        </authorList>
    </citation>
    <scope>NUCLEOTIDE SEQUENCE</scope>
</reference>
<gene>
    <name evidence="1" type="ORF">MNB_SUP05-SYMBIONT-4-1154</name>
</gene>
<organism evidence="1">
    <name type="scientific">hydrothermal vent metagenome</name>
    <dbReference type="NCBI Taxonomy" id="652676"/>
    <lineage>
        <taxon>unclassified sequences</taxon>
        <taxon>metagenomes</taxon>
        <taxon>ecological metagenomes</taxon>
    </lineage>
</organism>
<protein>
    <submittedName>
        <fullName evidence="1">Uncharacterized protein</fullName>
    </submittedName>
</protein>
<sequence>MKNDGGLNQNYLKGEVGGVILYASGHNLRKILNKLVKDAKDFFVSDLQGLVF</sequence>
<name>A0A1W1DZ76_9ZZZZ</name>
<dbReference type="EMBL" id="FPHY01000117">
    <property type="protein sequence ID" value="SFV86881.1"/>
    <property type="molecule type" value="Genomic_DNA"/>
</dbReference>
<dbReference type="AlphaFoldDB" id="A0A1W1DZ76"/>